<protein>
    <submittedName>
        <fullName evidence="2">Uncharacterized protein</fullName>
    </submittedName>
</protein>
<feature type="compositionally biased region" description="Basic and acidic residues" evidence="1">
    <location>
        <begin position="29"/>
        <end position="39"/>
    </location>
</feature>
<dbReference type="GeneID" id="93126192"/>
<evidence type="ECO:0000313" key="2">
    <source>
        <dbReference type="EMBL" id="QRO78484.1"/>
    </source>
</evidence>
<organism evidence="2 3">
    <name type="scientific">Burkholderia dolosa</name>
    <dbReference type="NCBI Taxonomy" id="152500"/>
    <lineage>
        <taxon>Bacteria</taxon>
        <taxon>Pseudomonadati</taxon>
        <taxon>Pseudomonadota</taxon>
        <taxon>Betaproteobacteria</taxon>
        <taxon>Burkholderiales</taxon>
        <taxon>Burkholderiaceae</taxon>
        <taxon>Burkholderia</taxon>
        <taxon>Burkholderia cepacia complex</taxon>
    </lineage>
</organism>
<proteinExistence type="predicted"/>
<evidence type="ECO:0000256" key="1">
    <source>
        <dbReference type="SAM" id="MobiDB-lite"/>
    </source>
</evidence>
<dbReference type="RefSeq" id="WP_123806810.1">
    <property type="nucleotide sequence ID" value="NZ_CABVPR010000039.1"/>
</dbReference>
<evidence type="ECO:0000313" key="3">
    <source>
        <dbReference type="Proteomes" id="UP000625568"/>
    </source>
</evidence>
<accession>A0A892I952</accession>
<keyword evidence="3" id="KW-1185">Reference proteome</keyword>
<dbReference type="Proteomes" id="UP000625568">
    <property type="component" value="Chromosome 1"/>
</dbReference>
<feature type="region of interest" description="Disordered" evidence="1">
    <location>
        <begin position="23"/>
        <end position="46"/>
    </location>
</feature>
<reference evidence="2 3" key="1">
    <citation type="submission" date="2021-02" db="EMBL/GenBank/DDBJ databases">
        <title>FDA dAtabase for Regulatory Grade micrObial Sequences (FDA-ARGOS): Supporting development and validation of Infectious Disease Dx tests.</title>
        <authorList>
            <person name="Minogue T."/>
            <person name="Wolcott M."/>
            <person name="Wasieloski L."/>
            <person name="Aguilar W."/>
            <person name="Moore D."/>
            <person name="Jaissle J."/>
            <person name="Tallon L."/>
            <person name="Sadzewicz L."/>
            <person name="Zhao X."/>
            <person name="Boylan J."/>
            <person name="Ott S."/>
            <person name="Bowen H."/>
            <person name="Vavikolanu K."/>
            <person name="Mehta A."/>
            <person name="Aluvathingal J."/>
            <person name="Nadendla S."/>
            <person name="Yan Y."/>
            <person name="Sichtig H."/>
        </authorList>
    </citation>
    <scope>NUCLEOTIDE SEQUENCE [LARGE SCALE GENOMIC DNA]</scope>
    <source>
        <strain evidence="2 3">FDAARGOS_1272</strain>
    </source>
</reference>
<name>A0A892I952_9BURK</name>
<gene>
    <name evidence="2" type="ORF">I6K02_06145</name>
</gene>
<dbReference type="AlphaFoldDB" id="A0A892I952"/>
<sequence>MFSKAMVFVFGETARRIGHPASWRRRRDAMKMRRMRGESMPRITPPAIGRAPARAAFVEYFG</sequence>
<dbReference type="EMBL" id="CP069482">
    <property type="protein sequence ID" value="QRO78484.1"/>
    <property type="molecule type" value="Genomic_DNA"/>
</dbReference>